<dbReference type="Pfam" id="PF02373">
    <property type="entry name" value="JmjC"/>
    <property type="match status" value="1"/>
</dbReference>
<dbReference type="EnsemblMetazoa" id="HelroT82278">
    <property type="protein sequence ID" value="HelroP82278"/>
    <property type="gene ID" value="HelroG82278"/>
</dbReference>
<keyword evidence="5" id="KW-0862">Zinc</keyword>
<comment type="subcellular location">
    <subcellularLocation>
        <location evidence="2">Nucleus</location>
    </subcellularLocation>
</comment>
<evidence type="ECO:0000256" key="1">
    <source>
        <dbReference type="ARBA" id="ARBA00001954"/>
    </source>
</evidence>
<accession>T1G4Q0</accession>
<dbReference type="HOGENOM" id="CLU_003187_0_1_1"/>
<evidence type="ECO:0000256" key="7">
    <source>
        <dbReference type="ARBA" id="ARBA00022964"/>
    </source>
</evidence>
<evidence type="ECO:0000259" key="14">
    <source>
        <dbReference type="PROSITE" id="PS51184"/>
    </source>
</evidence>
<evidence type="ECO:0000313" key="15">
    <source>
        <dbReference type="EMBL" id="ESO01127.1"/>
    </source>
</evidence>
<dbReference type="InterPro" id="IPR048560">
    <property type="entry name" value="KDM6A_B-like_GATAL"/>
</dbReference>
<keyword evidence="4" id="KW-0479">Metal-binding</keyword>
<dbReference type="GO" id="GO:0044666">
    <property type="term" value="C:MLL3/4 complex"/>
    <property type="evidence" value="ECO:0000318"/>
    <property type="project" value="GO_Central"/>
</dbReference>
<dbReference type="GeneID" id="20216048"/>
<dbReference type="PANTHER" id="PTHR14017">
    <property type="entry name" value="LYSINE-SPECIFIC DEMETHYLASE"/>
    <property type="match status" value="1"/>
</dbReference>
<dbReference type="GO" id="GO:0071558">
    <property type="term" value="F:histone H3K27me2/H3K27me3 demethylase activity"/>
    <property type="evidence" value="ECO:0000318"/>
    <property type="project" value="GO_Central"/>
</dbReference>
<dbReference type="eggNOG" id="KOG1246">
    <property type="taxonomic scope" value="Eukaryota"/>
</dbReference>
<evidence type="ECO:0000256" key="2">
    <source>
        <dbReference type="ARBA" id="ARBA00004123"/>
    </source>
</evidence>
<dbReference type="PANTHER" id="PTHR14017:SF1">
    <property type="entry name" value="LD02225P"/>
    <property type="match status" value="1"/>
</dbReference>
<keyword evidence="7" id="KW-0223">Dioxygenase</keyword>
<keyword evidence="6" id="KW-0156">Chromatin regulator</keyword>
<keyword evidence="12" id="KW-0802">TPR repeat</keyword>
<dbReference type="PROSITE" id="PS51184">
    <property type="entry name" value="JMJC"/>
    <property type="match status" value="1"/>
</dbReference>
<dbReference type="InParanoid" id="T1G4Q0"/>
<dbReference type="SUPFAM" id="SSF81995">
    <property type="entry name" value="beta-sandwich domain of Sec23/24"/>
    <property type="match status" value="1"/>
</dbReference>
<dbReference type="GO" id="GO:0046872">
    <property type="term" value="F:metal ion binding"/>
    <property type="evidence" value="ECO:0007669"/>
    <property type="project" value="UniProtKB-KW"/>
</dbReference>
<dbReference type="SUPFAM" id="SSF48452">
    <property type="entry name" value="TPR-like"/>
    <property type="match status" value="1"/>
</dbReference>
<comment type="cofactor">
    <cofactor evidence="1">
        <name>Fe(2+)</name>
        <dbReference type="ChEBI" id="CHEBI:29033"/>
    </cofactor>
</comment>
<dbReference type="InterPro" id="IPR051630">
    <property type="entry name" value="Corepressor-Demethylase"/>
</dbReference>
<proteinExistence type="inferred from homology"/>
<dbReference type="SMART" id="SM00028">
    <property type="entry name" value="TPR"/>
    <property type="match status" value="5"/>
</dbReference>
<keyword evidence="10" id="KW-0539">Nucleus</keyword>
<dbReference type="GO" id="GO:0010468">
    <property type="term" value="P:regulation of gene expression"/>
    <property type="evidence" value="ECO:0000318"/>
    <property type="project" value="GO_Central"/>
</dbReference>
<dbReference type="eggNOG" id="KOG1124">
    <property type="taxonomic scope" value="Eukaryota"/>
</dbReference>
<gene>
    <name evidence="16" type="primary">20216048</name>
    <name evidence="15" type="ORF">HELRODRAFT_82278</name>
</gene>
<dbReference type="InterPro" id="IPR019734">
    <property type="entry name" value="TPR_rpt"/>
</dbReference>
<evidence type="ECO:0000256" key="12">
    <source>
        <dbReference type="PROSITE-ProRule" id="PRU00339"/>
    </source>
</evidence>
<feature type="region of interest" description="Disordered" evidence="13">
    <location>
        <begin position="646"/>
        <end position="668"/>
    </location>
</feature>
<dbReference type="Proteomes" id="UP000015101">
    <property type="component" value="Unassembled WGS sequence"/>
</dbReference>
<dbReference type="Gene3D" id="2.60.120.650">
    <property type="entry name" value="Cupin"/>
    <property type="match status" value="1"/>
</dbReference>
<keyword evidence="8" id="KW-0560">Oxidoreductase</keyword>
<evidence type="ECO:0000256" key="13">
    <source>
        <dbReference type="SAM" id="MobiDB-lite"/>
    </source>
</evidence>
<dbReference type="Gene3D" id="2.10.110.20">
    <property type="match status" value="1"/>
</dbReference>
<dbReference type="Gene3D" id="1.25.40.10">
    <property type="entry name" value="Tetratricopeptide repeat domain"/>
    <property type="match status" value="2"/>
</dbReference>
<feature type="compositionally biased region" description="Basic and acidic residues" evidence="13">
    <location>
        <begin position="430"/>
        <end position="439"/>
    </location>
</feature>
<feature type="compositionally biased region" description="Polar residues" evidence="13">
    <location>
        <begin position="367"/>
        <end position="387"/>
    </location>
</feature>
<keyword evidence="9" id="KW-0408">Iron</keyword>
<dbReference type="PROSITE" id="PS50005">
    <property type="entry name" value="TPR"/>
    <property type="match status" value="2"/>
</dbReference>
<feature type="compositionally biased region" description="Basic and acidic residues" evidence="13">
    <location>
        <begin position="646"/>
        <end position="660"/>
    </location>
</feature>
<dbReference type="GO" id="GO:0000978">
    <property type="term" value="F:RNA polymerase II cis-regulatory region sequence-specific DNA binding"/>
    <property type="evidence" value="ECO:0000318"/>
    <property type="project" value="GO_Central"/>
</dbReference>
<feature type="domain" description="JmjC" evidence="14">
    <location>
        <begin position="690"/>
        <end position="853"/>
    </location>
</feature>
<dbReference type="OMA" id="AGMPYKS"/>
<dbReference type="OrthoDB" id="418911at2759"/>
<sequence>MISRPSDTSDVYCKLGHLHLLLENYDEALSAYQRYYAICPESWKNASFLYGISMTYFHFQFHPWAIKGFQKFLYLYSDHRCCVEVHIRLAYIYSALKEHDSSLKHFQLAYNDSNPSTYTKYQIRFCEAHIYQMKNDCLKAKEVFDELIENALVPDSIRAGSLKQLGWMYHTSESFGDGQYRDTMAVNILRKSIELEPTSGQTWYFLGRCLSSLGKVHDAFVSYRHSIDKSEASADTWCSIGVLYQQQNQHMDALQAYICAVQLDRSHYAAWNDLGLLYESCDQLNDALICYANAIKTAKCSFLFFVLHCLEFVKLGLGLSRNRVKALQTHISNTPAAVFQAKPKSLPSIEEAWTLPIPAELTSRQGIQQKSLQQARSNNERAFSPSKQQQQQQQQLQQQLQQPQQQQQLQQPQQISMQQQQQQQHLFHAAGDEPLSKKRKTDDEVRLLKCFHMQNFHSKDSKLKEEKEDEVKEVLADDAATTGGNRRRFYFGYLPTFLSSINLIHCVCFALLLNKYIPMCRPPSPPPSPSPIYGDKLYPSVPSIYLESKKDVFSIELQQYCYSQSVCVVRGLAGILKLDLGLFSTKTLVELNPDHRVEVRSQVLQAPDDNYNASGEQVWWCDSTRSYTTIARYAHYQAASFQESLKEEDEKSKGHWKEKESDDDSVSSTSKIKRTMIKFGTNIDLSDENKWRVQLQELTKLPAFARVVSASNLLSHIGYNILGVNTVQLYMKVPGSRTPGHQENNNFCGVNINIGPGDCEWFAVPHQYWGSLYRLCQRNNVNYLTGSWWPNLNDLRDNHIPVYRFIQKPGDLVWLGPGTIHWVQSVGWCNNIAWNVGAPIWKQFQLSMNSYAYNKIEHFKSIVPMIHLSWNLARNIKIVDAQLYEMIRRTLLYTLDACCQKMKFIEGLKMNVEYQQKNDHDPVAYCDVCQIEIFNLVFTKTLDKDGKMYCYNCARKCSGQLQNFNVFMQNKIQNLYEVINNFQLGSIVSPIAISLNTNIF</sequence>
<dbReference type="GO" id="GO:0031490">
    <property type="term" value="F:chromatin DNA binding"/>
    <property type="evidence" value="ECO:0000318"/>
    <property type="project" value="GO_Central"/>
</dbReference>
<keyword evidence="17" id="KW-1185">Reference proteome</keyword>
<dbReference type="Pfam" id="PF13181">
    <property type="entry name" value="TPR_8"/>
    <property type="match status" value="1"/>
</dbReference>
<dbReference type="AlphaFoldDB" id="T1G4Q0"/>
<protein>
    <recommendedName>
        <fullName evidence="14">JmjC domain-containing protein</fullName>
    </recommendedName>
</protein>
<dbReference type="InterPro" id="IPR011990">
    <property type="entry name" value="TPR-like_helical_dom_sf"/>
</dbReference>
<evidence type="ECO:0000313" key="17">
    <source>
        <dbReference type="Proteomes" id="UP000015101"/>
    </source>
</evidence>
<comment type="similarity">
    <text evidence="11">Belongs to the UTX family.</text>
</comment>
<evidence type="ECO:0000256" key="6">
    <source>
        <dbReference type="ARBA" id="ARBA00022853"/>
    </source>
</evidence>
<dbReference type="KEGG" id="hro:HELRODRAFT_82278"/>
<dbReference type="RefSeq" id="XP_009020839.1">
    <property type="nucleotide sequence ID" value="XM_009022591.1"/>
</dbReference>
<evidence type="ECO:0000256" key="9">
    <source>
        <dbReference type="ARBA" id="ARBA00023004"/>
    </source>
</evidence>
<reference evidence="15 17" key="2">
    <citation type="journal article" date="2013" name="Nature">
        <title>Insights into bilaterian evolution from three spiralian genomes.</title>
        <authorList>
            <person name="Simakov O."/>
            <person name="Marletaz F."/>
            <person name="Cho S.J."/>
            <person name="Edsinger-Gonzales E."/>
            <person name="Havlak P."/>
            <person name="Hellsten U."/>
            <person name="Kuo D.H."/>
            <person name="Larsson T."/>
            <person name="Lv J."/>
            <person name="Arendt D."/>
            <person name="Savage R."/>
            <person name="Osoegawa K."/>
            <person name="de Jong P."/>
            <person name="Grimwood J."/>
            <person name="Chapman J.A."/>
            <person name="Shapiro H."/>
            <person name="Aerts A."/>
            <person name="Otillar R.P."/>
            <person name="Terry A.Y."/>
            <person name="Boore J.L."/>
            <person name="Grigoriev I.V."/>
            <person name="Lindberg D.R."/>
            <person name="Seaver E.C."/>
            <person name="Weisblat D.A."/>
            <person name="Putnam N.H."/>
            <person name="Rokhsar D.S."/>
        </authorList>
    </citation>
    <scope>NUCLEOTIDE SEQUENCE</scope>
</reference>
<dbReference type="InterPro" id="IPR048562">
    <property type="entry name" value="KDM6A_B-like_C-hel"/>
</dbReference>
<dbReference type="STRING" id="6412.T1G4Q0"/>
<evidence type="ECO:0000256" key="3">
    <source>
        <dbReference type="ARBA" id="ARBA00022553"/>
    </source>
</evidence>
<dbReference type="CTD" id="20216048"/>
<dbReference type="Gene3D" id="1.20.58.1370">
    <property type="match status" value="1"/>
</dbReference>
<dbReference type="EMBL" id="KB096830">
    <property type="protein sequence ID" value="ESO01127.1"/>
    <property type="molecule type" value="Genomic_DNA"/>
</dbReference>
<dbReference type="EMBL" id="AMQM01005157">
    <property type="status" value="NOT_ANNOTATED_CDS"/>
    <property type="molecule type" value="Genomic_DNA"/>
</dbReference>
<dbReference type="Pfam" id="PF21326">
    <property type="entry name" value="KDM6_GATAL"/>
    <property type="match status" value="1"/>
</dbReference>
<feature type="repeat" description="TPR" evidence="12">
    <location>
        <begin position="234"/>
        <end position="267"/>
    </location>
</feature>
<evidence type="ECO:0000256" key="5">
    <source>
        <dbReference type="ARBA" id="ARBA00022833"/>
    </source>
</evidence>
<keyword evidence="3" id="KW-0597">Phosphoprotein</keyword>
<evidence type="ECO:0000256" key="10">
    <source>
        <dbReference type="ARBA" id="ARBA00023242"/>
    </source>
</evidence>
<feature type="compositionally biased region" description="Low complexity" evidence="13">
    <location>
        <begin position="388"/>
        <end position="424"/>
    </location>
</feature>
<evidence type="ECO:0000256" key="8">
    <source>
        <dbReference type="ARBA" id="ARBA00023002"/>
    </source>
</evidence>
<reference evidence="16" key="3">
    <citation type="submission" date="2015-06" db="UniProtKB">
        <authorList>
            <consortium name="EnsemblMetazoa"/>
        </authorList>
    </citation>
    <scope>IDENTIFICATION</scope>
</reference>
<evidence type="ECO:0000256" key="4">
    <source>
        <dbReference type="ARBA" id="ARBA00022723"/>
    </source>
</evidence>
<dbReference type="InterPro" id="IPR046941">
    <property type="entry name" value="KDM6_GATAL_sf"/>
</dbReference>
<dbReference type="SUPFAM" id="SSF51197">
    <property type="entry name" value="Clavaminate synthase-like"/>
    <property type="match status" value="1"/>
</dbReference>
<organism evidence="16 17">
    <name type="scientific">Helobdella robusta</name>
    <name type="common">Californian leech</name>
    <dbReference type="NCBI Taxonomy" id="6412"/>
    <lineage>
        <taxon>Eukaryota</taxon>
        <taxon>Metazoa</taxon>
        <taxon>Spiralia</taxon>
        <taxon>Lophotrochozoa</taxon>
        <taxon>Annelida</taxon>
        <taxon>Clitellata</taxon>
        <taxon>Hirudinea</taxon>
        <taxon>Rhynchobdellida</taxon>
        <taxon>Glossiphoniidae</taxon>
        <taxon>Helobdella</taxon>
    </lineage>
</organism>
<reference evidence="17" key="1">
    <citation type="submission" date="2012-12" db="EMBL/GenBank/DDBJ databases">
        <authorList>
            <person name="Hellsten U."/>
            <person name="Grimwood J."/>
            <person name="Chapman J.A."/>
            <person name="Shapiro H."/>
            <person name="Aerts A."/>
            <person name="Otillar R.P."/>
            <person name="Terry A.Y."/>
            <person name="Boore J.L."/>
            <person name="Simakov O."/>
            <person name="Marletaz F."/>
            <person name="Cho S.-J."/>
            <person name="Edsinger-Gonzales E."/>
            <person name="Havlak P."/>
            <person name="Kuo D.-H."/>
            <person name="Larsson T."/>
            <person name="Lv J."/>
            <person name="Arendt D."/>
            <person name="Savage R."/>
            <person name="Osoegawa K."/>
            <person name="de Jong P."/>
            <person name="Lindberg D.R."/>
            <person name="Seaver E.C."/>
            <person name="Weisblat D.A."/>
            <person name="Putnam N.H."/>
            <person name="Grigoriev I.V."/>
            <person name="Rokhsar D.S."/>
        </authorList>
    </citation>
    <scope>NUCLEOTIDE SEQUENCE</scope>
</reference>
<dbReference type="SMART" id="SM00558">
    <property type="entry name" value="JmjC"/>
    <property type="match status" value="1"/>
</dbReference>
<dbReference type="FunCoup" id="T1G4Q0">
    <property type="interactions" value="980"/>
</dbReference>
<evidence type="ECO:0000256" key="11">
    <source>
        <dbReference type="ARBA" id="ARBA00034483"/>
    </source>
</evidence>
<name>T1G4Q0_HELRO</name>
<dbReference type="InterPro" id="IPR003347">
    <property type="entry name" value="JmjC_dom"/>
</dbReference>
<dbReference type="Pfam" id="PF21322">
    <property type="entry name" value="KDM6_C-hel"/>
    <property type="match status" value="1"/>
</dbReference>
<evidence type="ECO:0000313" key="16">
    <source>
        <dbReference type="EnsemblMetazoa" id="HelroP82278"/>
    </source>
</evidence>
<feature type="repeat" description="TPR" evidence="12">
    <location>
        <begin position="9"/>
        <end position="42"/>
    </location>
</feature>
<feature type="region of interest" description="Disordered" evidence="13">
    <location>
        <begin position="367"/>
        <end position="439"/>
    </location>
</feature>